<proteinExistence type="predicted"/>
<dbReference type="SMART" id="SM00636">
    <property type="entry name" value="Glyco_18"/>
    <property type="match status" value="1"/>
</dbReference>
<dbReference type="Pfam" id="PF00704">
    <property type="entry name" value="Glyco_hydro_18"/>
    <property type="match status" value="1"/>
</dbReference>
<dbReference type="GO" id="GO:0005975">
    <property type="term" value="P:carbohydrate metabolic process"/>
    <property type="evidence" value="ECO:0007669"/>
    <property type="project" value="InterPro"/>
</dbReference>
<protein>
    <recommendedName>
        <fullName evidence="1">GH18 domain-containing protein</fullName>
    </recommendedName>
</protein>
<comment type="caution">
    <text evidence="2">The sequence shown here is derived from an EMBL/GenBank/DDBJ whole genome shotgun (WGS) entry which is preliminary data.</text>
</comment>
<dbReference type="OrthoDB" id="10066324at2759"/>
<dbReference type="GO" id="GO:0008061">
    <property type="term" value="F:chitin binding"/>
    <property type="evidence" value="ECO:0007669"/>
    <property type="project" value="InterPro"/>
</dbReference>
<dbReference type="PROSITE" id="PS51910">
    <property type="entry name" value="GH18_2"/>
    <property type="match status" value="1"/>
</dbReference>
<dbReference type="InterPro" id="IPR011583">
    <property type="entry name" value="Chitinase_II/V-like_cat"/>
</dbReference>
<sequence length="437" mass="49541">MSHCVCLTTAVEHNNFYRSGGQHLGNDTCAADKRMQVFCYVALWYPETYSGYYAGVSATDMDPFLCSHIVIAYFEFTVESDIVVFSPNVQREALVRSIIHKGQSKRSTQFLLAVGGYNDFQYAEYSKIARNQNLRNNFVNSVVTLLRRLQVDGVDFMWNFIGRREHADIGNKYEDLIDLGEITKALCSRMKTEGFICVITLVKVENRDQLSNEKYTNLITTIIREADFVNIWTTDITPPSKGAGSALVPRDLLIPNYPPRSGGYYQGYSDHSINFVVDFYQQASKYNSDLLKKLSLVIALDFPTHGFQRRDRVNINTTTALHTDDNPVTGSRRYQFPYFEICDNLLKEPSRWKVIEFPGGVPIAIDYGLNADSKNIVAIPTLNEAYVKKKVAFARSQNLGGISIFHVTADDISGRCRNQTYPILNAINDELNGCRFF</sequence>
<evidence type="ECO:0000313" key="3">
    <source>
        <dbReference type="Proteomes" id="UP000708208"/>
    </source>
</evidence>
<dbReference type="PANTHER" id="PTHR11177">
    <property type="entry name" value="CHITINASE"/>
    <property type="match status" value="1"/>
</dbReference>
<dbReference type="Proteomes" id="UP000708208">
    <property type="component" value="Unassembled WGS sequence"/>
</dbReference>
<dbReference type="InterPro" id="IPR001223">
    <property type="entry name" value="Glyco_hydro18_cat"/>
</dbReference>
<dbReference type="GO" id="GO:0006032">
    <property type="term" value="P:chitin catabolic process"/>
    <property type="evidence" value="ECO:0007669"/>
    <property type="project" value="TreeGrafter"/>
</dbReference>
<dbReference type="PANTHER" id="PTHR11177:SF317">
    <property type="entry name" value="CHITINASE 12-RELATED"/>
    <property type="match status" value="1"/>
</dbReference>
<name>A0A8J2P0A7_9HEXA</name>
<organism evidence="2 3">
    <name type="scientific">Allacma fusca</name>
    <dbReference type="NCBI Taxonomy" id="39272"/>
    <lineage>
        <taxon>Eukaryota</taxon>
        <taxon>Metazoa</taxon>
        <taxon>Ecdysozoa</taxon>
        <taxon>Arthropoda</taxon>
        <taxon>Hexapoda</taxon>
        <taxon>Collembola</taxon>
        <taxon>Symphypleona</taxon>
        <taxon>Sminthuridae</taxon>
        <taxon>Allacma</taxon>
    </lineage>
</organism>
<evidence type="ECO:0000313" key="2">
    <source>
        <dbReference type="EMBL" id="CAG7727235.1"/>
    </source>
</evidence>
<gene>
    <name evidence="2" type="ORF">AFUS01_LOCUS16087</name>
</gene>
<keyword evidence="3" id="KW-1185">Reference proteome</keyword>
<evidence type="ECO:0000259" key="1">
    <source>
        <dbReference type="PROSITE" id="PS51910"/>
    </source>
</evidence>
<reference evidence="2" key="1">
    <citation type="submission" date="2021-06" db="EMBL/GenBank/DDBJ databases">
        <authorList>
            <person name="Hodson N. C."/>
            <person name="Mongue J. A."/>
            <person name="Jaron S. K."/>
        </authorList>
    </citation>
    <scope>NUCLEOTIDE SEQUENCE</scope>
</reference>
<dbReference type="InterPro" id="IPR050314">
    <property type="entry name" value="Glycosyl_Hydrlase_18"/>
</dbReference>
<dbReference type="GO" id="GO:0004568">
    <property type="term" value="F:chitinase activity"/>
    <property type="evidence" value="ECO:0007669"/>
    <property type="project" value="TreeGrafter"/>
</dbReference>
<dbReference type="AlphaFoldDB" id="A0A8J2P0A7"/>
<accession>A0A8J2P0A7</accession>
<dbReference type="EMBL" id="CAJVCH010145553">
    <property type="protein sequence ID" value="CAG7727235.1"/>
    <property type="molecule type" value="Genomic_DNA"/>
</dbReference>
<feature type="domain" description="GH18" evidence="1">
    <location>
        <begin position="35"/>
        <end position="434"/>
    </location>
</feature>
<dbReference type="GO" id="GO:0005576">
    <property type="term" value="C:extracellular region"/>
    <property type="evidence" value="ECO:0007669"/>
    <property type="project" value="TreeGrafter"/>
</dbReference>